<dbReference type="EMBL" id="CALNXJ010000007">
    <property type="protein sequence ID" value="CAH3044657.1"/>
    <property type="molecule type" value="Genomic_DNA"/>
</dbReference>
<dbReference type="Proteomes" id="UP001159428">
    <property type="component" value="Unassembled WGS sequence"/>
</dbReference>
<name>A0AAU9W146_9CNID</name>
<accession>A0AAU9W146</accession>
<keyword evidence="3" id="KW-1185">Reference proteome</keyword>
<protein>
    <submittedName>
        <fullName evidence="2">Uncharacterized protein</fullName>
    </submittedName>
</protein>
<evidence type="ECO:0000313" key="2">
    <source>
        <dbReference type="EMBL" id="CAH3044657.1"/>
    </source>
</evidence>
<feature type="compositionally biased region" description="Basic and acidic residues" evidence="1">
    <location>
        <begin position="104"/>
        <end position="118"/>
    </location>
</feature>
<sequence>MFPVLTNIAEVCLLNVDMLQSLLMITINGLKAGTSECESLVTAAVENGNNPETYYYFKEINEVLSCKPNIKEKHVYECGLVEDANVVSVVETGDPEESPQSSGHADKNSNAELEKEFDATLEGNRKHLKITNKGKTPTIKKTMDQPTIS</sequence>
<comment type="caution">
    <text evidence="2">The sequence shown here is derived from an EMBL/GenBank/DDBJ whole genome shotgun (WGS) entry which is preliminary data.</text>
</comment>
<evidence type="ECO:0000313" key="3">
    <source>
        <dbReference type="Proteomes" id="UP001159428"/>
    </source>
</evidence>
<reference evidence="2 3" key="1">
    <citation type="submission" date="2022-05" db="EMBL/GenBank/DDBJ databases">
        <authorList>
            <consortium name="Genoscope - CEA"/>
            <person name="William W."/>
        </authorList>
    </citation>
    <scope>NUCLEOTIDE SEQUENCE [LARGE SCALE GENOMIC DNA]</scope>
</reference>
<proteinExistence type="predicted"/>
<dbReference type="AlphaFoldDB" id="A0AAU9W146"/>
<evidence type="ECO:0000256" key="1">
    <source>
        <dbReference type="SAM" id="MobiDB-lite"/>
    </source>
</evidence>
<feature type="region of interest" description="Disordered" evidence="1">
    <location>
        <begin position="91"/>
        <end position="149"/>
    </location>
</feature>
<gene>
    <name evidence="2" type="ORF">PMEA_00031303</name>
</gene>
<organism evidence="2 3">
    <name type="scientific">Pocillopora meandrina</name>
    <dbReference type="NCBI Taxonomy" id="46732"/>
    <lineage>
        <taxon>Eukaryota</taxon>
        <taxon>Metazoa</taxon>
        <taxon>Cnidaria</taxon>
        <taxon>Anthozoa</taxon>
        <taxon>Hexacorallia</taxon>
        <taxon>Scleractinia</taxon>
        <taxon>Astrocoeniina</taxon>
        <taxon>Pocilloporidae</taxon>
        <taxon>Pocillopora</taxon>
    </lineage>
</organism>